<keyword evidence="2" id="KW-1003">Cell membrane</keyword>
<keyword evidence="14" id="KW-1185">Reference proteome</keyword>
<comment type="pathway">
    <text evidence="11">Porphyrin-containing compound metabolism.</text>
</comment>
<evidence type="ECO:0000256" key="4">
    <source>
        <dbReference type="ARBA" id="ARBA00022723"/>
    </source>
</evidence>
<feature type="transmembrane region" description="Helical" evidence="12">
    <location>
        <begin position="210"/>
        <end position="239"/>
    </location>
</feature>
<evidence type="ECO:0000256" key="5">
    <source>
        <dbReference type="ARBA" id="ARBA00022989"/>
    </source>
</evidence>
<keyword evidence="4" id="KW-0479">Metal-binding</keyword>
<evidence type="ECO:0000313" key="13">
    <source>
        <dbReference type="EMBL" id="MDP5272564.1"/>
    </source>
</evidence>
<feature type="transmembrane region" description="Helical" evidence="12">
    <location>
        <begin position="118"/>
        <end position="141"/>
    </location>
</feature>
<evidence type="ECO:0000256" key="8">
    <source>
        <dbReference type="ARBA" id="ARBA00023133"/>
    </source>
</evidence>
<dbReference type="RefSeq" id="WP_305989880.1">
    <property type="nucleotide sequence ID" value="NZ_JAVAMP010000001.1"/>
</dbReference>
<evidence type="ECO:0000256" key="7">
    <source>
        <dbReference type="ARBA" id="ARBA00023004"/>
    </source>
</evidence>
<dbReference type="InterPro" id="IPR050450">
    <property type="entry name" value="COX15/CtaA_HemeA_synthase"/>
</dbReference>
<dbReference type="PANTHER" id="PTHR35457">
    <property type="entry name" value="HEME A SYNTHASE"/>
    <property type="match status" value="1"/>
</dbReference>
<evidence type="ECO:0000256" key="12">
    <source>
        <dbReference type="SAM" id="Phobius"/>
    </source>
</evidence>
<reference evidence="13 14" key="1">
    <citation type="submission" date="2023-08" db="EMBL/GenBank/DDBJ databases">
        <authorList>
            <person name="Park J.-S."/>
        </authorList>
    </citation>
    <scope>NUCLEOTIDE SEQUENCE [LARGE SCALE GENOMIC DNA]</scope>
    <source>
        <strain evidence="13 14">2205SS18-9</strain>
    </source>
</reference>
<dbReference type="InterPro" id="IPR003780">
    <property type="entry name" value="COX15/CtaA_fam"/>
</dbReference>
<keyword evidence="5 12" id="KW-1133">Transmembrane helix</keyword>
<keyword evidence="8" id="KW-0350">Heme biosynthesis</keyword>
<feature type="transmembrane region" description="Helical" evidence="12">
    <location>
        <begin position="7"/>
        <end position="26"/>
    </location>
</feature>
<dbReference type="Pfam" id="PF02628">
    <property type="entry name" value="COX15-CtaA"/>
    <property type="match status" value="1"/>
</dbReference>
<feature type="transmembrane region" description="Helical" evidence="12">
    <location>
        <begin position="279"/>
        <end position="305"/>
    </location>
</feature>
<comment type="subcellular location">
    <subcellularLocation>
        <location evidence="1">Membrane</location>
        <topology evidence="1">Multi-pass membrane protein</topology>
    </subcellularLocation>
</comment>
<dbReference type="EMBL" id="JAVAMP010000001">
    <property type="protein sequence ID" value="MDP5272564.1"/>
    <property type="molecule type" value="Genomic_DNA"/>
</dbReference>
<keyword evidence="7" id="KW-0408">Iron</keyword>
<name>A0ABT9IUL9_9BACL</name>
<feature type="transmembrane region" description="Helical" evidence="12">
    <location>
        <begin position="171"/>
        <end position="190"/>
    </location>
</feature>
<keyword evidence="10" id="KW-1015">Disulfide bond</keyword>
<evidence type="ECO:0000256" key="10">
    <source>
        <dbReference type="ARBA" id="ARBA00023157"/>
    </source>
</evidence>
<dbReference type="PANTHER" id="PTHR35457:SF1">
    <property type="entry name" value="HEME A SYNTHASE"/>
    <property type="match status" value="1"/>
</dbReference>
<evidence type="ECO:0000256" key="1">
    <source>
        <dbReference type="ARBA" id="ARBA00004141"/>
    </source>
</evidence>
<evidence type="ECO:0000256" key="3">
    <source>
        <dbReference type="ARBA" id="ARBA00022692"/>
    </source>
</evidence>
<evidence type="ECO:0000256" key="2">
    <source>
        <dbReference type="ARBA" id="ARBA00022475"/>
    </source>
</evidence>
<feature type="transmembrane region" description="Helical" evidence="12">
    <location>
        <begin position="90"/>
        <end position="112"/>
    </location>
</feature>
<organism evidence="13 14">
    <name type="scientific">Chengkuizengella axinellae</name>
    <dbReference type="NCBI Taxonomy" id="3064388"/>
    <lineage>
        <taxon>Bacteria</taxon>
        <taxon>Bacillati</taxon>
        <taxon>Bacillota</taxon>
        <taxon>Bacilli</taxon>
        <taxon>Bacillales</taxon>
        <taxon>Paenibacillaceae</taxon>
        <taxon>Chengkuizengella</taxon>
    </lineage>
</organism>
<comment type="caution">
    <text evidence="13">The sequence shown here is derived from an EMBL/GenBank/DDBJ whole genome shotgun (WGS) entry which is preliminary data.</text>
</comment>
<dbReference type="Proteomes" id="UP001231941">
    <property type="component" value="Unassembled WGS sequence"/>
</dbReference>
<keyword evidence="6" id="KW-0560">Oxidoreductase</keyword>
<keyword evidence="9 12" id="KW-0472">Membrane</keyword>
<gene>
    <name evidence="13" type="ORF">Q5Y73_00430</name>
</gene>
<evidence type="ECO:0000256" key="9">
    <source>
        <dbReference type="ARBA" id="ARBA00023136"/>
    </source>
</evidence>
<feature type="transmembrane region" description="Helical" evidence="12">
    <location>
        <begin position="58"/>
        <end position="78"/>
    </location>
</feature>
<sequence length="311" mass="34685">MGKGLKWLATITSIGMFIVLLAGTLVTNTGSELGCGHDWPLCNGKFIPSFTISTMIEYSHRAVTGIEGILVLLTLVLVIRTLKHRKDALLYAWGTLFFTVVQAIMGAMAVKWPQSDPVLALHFGISSLAFASSLLLAMIIWKIDKEDQKLYTKWGEPITIDHKPVGKSYRIFVWLTVIYAYIVIYTGALVKHTESGSAFVQLFQNTFQTLFGKVGVALTHIFSASLLFVFMLIVAHFAYRTYHHIEPIRKAGLVSLALIVAQIISGVLLVVAISNDTWYLIAIMLHTSIISALFGVLCYLCMLVWQWREKI</sequence>
<feature type="transmembrane region" description="Helical" evidence="12">
    <location>
        <begin position="251"/>
        <end position="273"/>
    </location>
</feature>
<evidence type="ECO:0000256" key="6">
    <source>
        <dbReference type="ARBA" id="ARBA00023002"/>
    </source>
</evidence>
<accession>A0ABT9IUL9</accession>
<evidence type="ECO:0000313" key="14">
    <source>
        <dbReference type="Proteomes" id="UP001231941"/>
    </source>
</evidence>
<keyword evidence="3 12" id="KW-0812">Transmembrane</keyword>
<evidence type="ECO:0000256" key="11">
    <source>
        <dbReference type="ARBA" id="ARBA00023444"/>
    </source>
</evidence>
<proteinExistence type="predicted"/>
<protein>
    <submittedName>
        <fullName evidence="13">COX15/CtaA family protein</fullName>
    </submittedName>
</protein>